<protein>
    <recommendedName>
        <fullName evidence="2">Molecular chaperone</fullName>
    </recommendedName>
</protein>
<dbReference type="STRING" id="1781255.BH720_06260"/>
<evidence type="ECO:0000313" key="1">
    <source>
        <dbReference type="EMBL" id="OEJ76154.1"/>
    </source>
</evidence>
<comment type="caution">
    <text evidence="1">The sequence shown here is derived from an EMBL/GenBank/DDBJ whole genome shotgun (WGS) entry which is preliminary data.</text>
</comment>
<dbReference type="SUPFAM" id="SSF53067">
    <property type="entry name" value="Actin-like ATPase domain"/>
    <property type="match status" value="1"/>
</dbReference>
<proteinExistence type="predicted"/>
<accession>A0A1E5QNG9</accession>
<dbReference type="Gene3D" id="3.30.420.40">
    <property type="match status" value="2"/>
</dbReference>
<organism evidence="1">
    <name type="scientific">Desertifilum tharense IPPAS B-1220</name>
    <dbReference type="NCBI Taxonomy" id="1781255"/>
    <lineage>
        <taxon>Bacteria</taxon>
        <taxon>Bacillati</taxon>
        <taxon>Cyanobacteriota</taxon>
        <taxon>Cyanophyceae</taxon>
        <taxon>Desertifilales</taxon>
        <taxon>Desertifilaceae</taxon>
        <taxon>Desertifilum</taxon>
    </lineage>
</organism>
<name>A0A1E5QNG9_9CYAN</name>
<dbReference type="Gene3D" id="3.90.640.10">
    <property type="entry name" value="Actin, Chain A, domain 4"/>
    <property type="match status" value="1"/>
</dbReference>
<dbReference type="InterPro" id="IPR043129">
    <property type="entry name" value="ATPase_NBD"/>
</dbReference>
<dbReference type="EMBL" id="MJGC01000041">
    <property type="protein sequence ID" value="OEJ76154.1"/>
    <property type="molecule type" value="Genomic_DNA"/>
</dbReference>
<dbReference type="RefSeq" id="WP_069966313.1">
    <property type="nucleotide sequence ID" value="NZ_CM124774.1"/>
</dbReference>
<reference evidence="1" key="1">
    <citation type="submission" date="2016-09" db="EMBL/GenBank/DDBJ databases">
        <title>Draft genome of thermotolerant cyanobacterium Desertifilum sp. strain IPPAS B-1220.</title>
        <authorList>
            <person name="Sinetova M.A."/>
            <person name="Bolakhan K."/>
            <person name="Zayadan B.K."/>
            <person name="Mironov K.S."/>
            <person name="Ustinova V."/>
            <person name="Kupriyanova E.V."/>
            <person name="Sidorov R.A."/>
            <person name="Skrypnik A.N."/>
            <person name="Gogoleva N.E."/>
            <person name="Gogolev Y.V."/>
            <person name="Los D.A."/>
        </authorList>
    </citation>
    <scope>NUCLEOTIDE SEQUENCE [LARGE SCALE GENOMIC DNA]</scope>
    <source>
        <strain evidence="1">IPPAS B-1220</strain>
    </source>
</reference>
<evidence type="ECO:0008006" key="2">
    <source>
        <dbReference type="Google" id="ProtNLM"/>
    </source>
</evidence>
<dbReference type="AlphaFoldDB" id="A0A1E5QNG9"/>
<gene>
    <name evidence="1" type="ORF">BH720_06260</name>
</gene>
<sequence length="630" mass="70410">MTLEPLDQTVATNIQSDDVRVSLSSANHSQAPMSDRIWYVGIDFGTTGISAVLLNAATQLTYPLYWIESDQLGSTSTTPTLKKHFRLTPAIYLSVIEGEPSQALAVPHQASSASWSVGPLALKIANATADRSDSGLLLHNLKPLLKLATPYYCPETEQWEPILQWSPTQQVSMGWIRQALQALFTAMTPLSSQVWLYSAASGLDNQTFREATENLGGVILGCPAYWPDTYRFNLREAILGAKLVEHPEQVVFIEDAIATILSELRDTAAGYQWRGHTLAINSGATMTELVLVDLPNQHQKLTHPDFKLRSFAYGGQAIDQDIISQLFLPQAEETLCEDLNIPLESWPTPGEANLEQRYRLQRDLESTLLGRALLHLAGHVKQVLQHQDRYQCKLGKDRTFHLRRKELEMQVFLPFMRRLNQEFNALLSETGVATQGIQQAMCTGGTASIGPITRWLRQKLPSAAIIQDTYPADRSPGCSRVAYGLATLAFYPQILELSRQQYHDYFLLRELLKNLPTQPTSAQQILQRLERQGINTRFCAKQVVSFLEGKLPPGLVPTDCPSLLATTAAQNPDYQVLSAAPLFEKTEDRTYNANSVQCDRARQYLDRILEGSVQTLEEPYTVRLGLTRKS</sequence>